<reference evidence="3 4" key="1">
    <citation type="submission" date="2022-12" db="EMBL/GenBank/DDBJ databases">
        <title>Chromosome-level genome of Tegillarca granosa.</title>
        <authorList>
            <person name="Kim J."/>
        </authorList>
    </citation>
    <scope>NUCLEOTIDE SEQUENCE [LARGE SCALE GENOMIC DNA]</scope>
    <source>
        <strain evidence="3">Teg-2019</strain>
        <tissue evidence="3">Adductor muscle</tissue>
    </source>
</reference>
<feature type="compositionally biased region" description="Polar residues" evidence="1">
    <location>
        <begin position="37"/>
        <end position="53"/>
    </location>
</feature>
<protein>
    <recommendedName>
        <fullName evidence="2">TTF-type domain-containing protein</fullName>
    </recommendedName>
</protein>
<dbReference type="Pfam" id="PF14291">
    <property type="entry name" value="DUF4371"/>
    <property type="match status" value="1"/>
</dbReference>
<dbReference type="PANTHER" id="PTHR45749:SF21">
    <property type="entry name" value="DUF4371 DOMAIN-CONTAINING PROTEIN"/>
    <property type="match status" value="1"/>
</dbReference>
<comment type="caution">
    <text evidence="3">The sequence shown here is derived from an EMBL/GenBank/DDBJ whole genome shotgun (WGS) entry which is preliminary data.</text>
</comment>
<dbReference type="SMART" id="SM00597">
    <property type="entry name" value="ZnF_TTF"/>
    <property type="match status" value="1"/>
</dbReference>
<dbReference type="PANTHER" id="PTHR45749">
    <property type="match status" value="1"/>
</dbReference>
<proteinExistence type="predicted"/>
<gene>
    <name evidence="3" type="ORF">KUTeg_013290</name>
</gene>
<evidence type="ECO:0000259" key="2">
    <source>
        <dbReference type="SMART" id="SM00597"/>
    </source>
</evidence>
<organism evidence="3 4">
    <name type="scientific">Tegillarca granosa</name>
    <name type="common">Malaysian cockle</name>
    <name type="synonym">Anadara granosa</name>
    <dbReference type="NCBI Taxonomy" id="220873"/>
    <lineage>
        <taxon>Eukaryota</taxon>
        <taxon>Metazoa</taxon>
        <taxon>Spiralia</taxon>
        <taxon>Lophotrochozoa</taxon>
        <taxon>Mollusca</taxon>
        <taxon>Bivalvia</taxon>
        <taxon>Autobranchia</taxon>
        <taxon>Pteriomorphia</taxon>
        <taxon>Arcoida</taxon>
        <taxon>Arcoidea</taxon>
        <taxon>Arcidae</taxon>
        <taxon>Tegillarca</taxon>
    </lineage>
</organism>
<sequence>MKKRKIDYPKLDSFFQPKAPKFNQKLNQPENVERTELPTTSSVAEVSPSTSYCPSDLPHLAKDQSPSAPSNISKAFQYIDPVEYKPGKLDDRQRRLLLCSKREIKTTFQYPKNNQGRRFNKEWENQFEWLRYSESTDGAYCAYCIAFHFDPESHDREFVSKGFTDWKNAQGEKRGALRCHENSEKHKISRYKSTEFLLCTEESKPNIKEYLSSAYKEKIEGNRAALLSIIDIVLALAKRNIPFRGNWIKEKQAEDGNFNFFINWKANHDNDLQKHLTNASPRAKYLSPTTQNELIVCCEAEIQQNIKSRMLNASFFSVMADETTDESKLSQLSICVRYVDWTAKTPEVAEDFIGFIEVQRTDAETITTAIIDTLQGKWSLDTDKLRGQGYDGCSSMSGEISGVKQRIKERYPKASILFTVDRIN</sequence>
<feature type="domain" description="TTF-type" evidence="2">
    <location>
        <begin position="115"/>
        <end position="209"/>
    </location>
</feature>
<keyword evidence="4" id="KW-1185">Reference proteome</keyword>
<dbReference type="Proteomes" id="UP001217089">
    <property type="component" value="Unassembled WGS sequence"/>
</dbReference>
<feature type="region of interest" description="Disordered" evidence="1">
    <location>
        <begin position="1"/>
        <end position="69"/>
    </location>
</feature>
<accession>A0ABQ9EVP4</accession>
<name>A0ABQ9EVP4_TEGGR</name>
<evidence type="ECO:0000256" key="1">
    <source>
        <dbReference type="SAM" id="MobiDB-lite"/>
    </source>
</evidence>
<dbReference type="InterPro" id="IPR025398">
    <property type="entry name" value="DUF4371"/>
</dbReference>
<dbReference type="EMBL" id="JARBDR010000657">
    <property type="protein sequence ID" value="KAJ8308416.1"/>
    <property type="molecule type" value="Genomic_DNA"/>
</dbReference>
<evidence type="ECO:0000313" key="3">
    <source>
        <dbReference type="EMBL" id="KAJ8308416.1"/>
    </source>
</evidence>
<evidence type="ECO:0000313" key="4">
    <source>
        <dbReference type="Proteomes" id="UP001217089"/>
    </source>
</evidence>
<feature type="compositionally biased region" description="Basic and acidic residues" evidence="1">
    <location>
        <begin position="1"/>
        <end position="10"/>
    </location>
</feature>
<dbReference type="InterPro" id="IPR006580">
    <property type="entry name" value="Znf_TTF"/>
</dbReference>